<keyword evidence="2 5" id="KW-0812">Transmembrane</keyword>
<dbReference type="Pfam" id="PF02932">
    <property type="entry name" value="Neur_chan_memb"/>
    <property type="match status" value="1"/>
</dbReference>
<sequence length="386" mass="43335">MLLILLISCFIELSSSNRTVLNRLYKNIFENYNPDVRPIINASAAVNVDILLSLQSIGKLESSSETLVASIWIMLTWKDDLLVWNKTDYEEIEHITIPAKRVWVPDLYIEKSISIQSGILKPGDYILSVDNNGTVVWYIGRTTEIHCKMNLGKFPFDTQTCSIILLQWASKASEVRLLKSDISSPILYEASGTWSLENSSITEEFVYGNTQNQITLRISLSRYPLFYVLTIILPICLLAILNPVVFLVPVESGEKISLPVSILLAYTVTLSALSELLPEVSENISILGVYVCTMLCLKVVSVVAAVGAVSLYHRSRTVPRDGVYHWLAKKGRRGNKSNNVHAIGENIDEEIISWQDVSRAFDRIMFYVICIVALLISFVCAAFIFK</sequence>
<keyword evidence="5" id="KW-0813">Transport</keyword>
<dbReference type="AlphaFoldDB" id="A0AAN8KAI6"/>
<dbReference type="CDD" id="cd19051">
    <property type="entry name" value="LGIC_TM_cation"/>
    <property type="match status" value="1"/>
</dbReference>
<organism evidence="8 9">
    <name type="scientific">Patella caerulea</name>
    <name type="common">Rayed Mediterranean limpet</name>
    <dbReference type="NCBI Taxonomy" id="87958"/>
    <lineage>
        <taxon>Eukaryota</taxon>
        <taxon>Metazoa</taxon>
        <taxon>Spiralia</taxon>
        <taxon>Lophotrochozoa</taxon>
        <taxon>Mollusca</taxon>
        <taxon>Gastropoda</taxon>
        <taxon>Patellogastropoda</taxon>
        <taxon>Patelloidea</taxon>
        <taxon>Patellidae</taxon>
        <taxon>Patella</taxon>
    </lineage>
</organism>
<dbReference type="PANTHER" id="PTHR18945">
    <property type="entry name" value="NEUROTRANSMITTER GATED ION CHANNEL"/>
    <property type="match status" value="1"/>
</dbReference>
<comment type="caution">
    <text evidence="8">The sequence shown here is derived from an EMBL/GenBank/DDBJ whole genome shotgun (WGS) entry which is preliminary data.</text>
</comment>
<evidence type="ECO:0000259" key="6">
    <source>
        <dbReference type="Pfam" id="PF02931"/>
    </source>
</evidence>
<keyword evidence="4 5" id="KW-0472">Membrane</keyword>
<dbReference type="GO" id="GO:0004888">
    <property type="term" value="F:transmembrane signaling receptor activity"/>
    <property type="evidence" value="ECO:0007669"/>
    <property type="project" value="InterPro"/>
</dbReference>
<keyword evidence="3 5" id="KW-1133">Transmembrane helix</keyword>
<dbReference type="InterPro" id="IPR038050">
    <property type="entry name" value="Neuro_actylchol_rec"/>
</dbReference>
<feature type="domain" description="Neurotransmitter-gated ion-channel transmembrane" evidence="7">
    <location>
        <begin position="231"/>
        <end position="316"/>
    </location>
</feature>
<feature type="transmembrane region" description="Helical" evidence="5">
    <location>
        <begin position="225"/>
        <end position="249"/>
    </location>
</feature>
<feature type="transmembrane region" description="Helical" evidence="5">
    <location>
        <begin position="364"/>
        <end position="385"/>
    </location>
</feature>
<feature type="signal peptide" evidence="5">
    <location>
        <begin position="1"/>
        <end position="16"/>
    </location>
</feature>
<dbReference type="FunFam" id="2.70.170.10:FF:000028">
    <property type="entry name" value="AcetylCholine Receptor"/>
    <property type="match status" value="1"/>
</dbReference>
<evidence type="ECO:0000313" key="8">
    <source>
        <dbReference type="EMBL" id="KAK6187549.1"/>
    </source>
</evidence>
<name>A0AAN8KAI6_PATCE</name>
<gene>
    <name evidence="8" type="ORF">SNE40_005547</name>
</gene>
<keyword evidence="5" id="KW-0407">Ion channel</keyword>
<dbReference type="CDD" id="cd18989">
    <property type="entry name" value="LGIC_ECD_cation"/>
    <property type="match status" value="1"/>
</dbReference>
<accession>A0AAN8KAI6</accession>
<dbReference type="PROSITE" id="PS00236">
    <property type="entry name" value="NEUROTR_ION_CHANNEL"/>
    <property type="match status" value="1"/>
</dbReference>
<dbReference type="InterPro" id="IPR018000">
    <property type="entry name" value="Neurotransmitter_ion_chnl_CS"/>
</dbReference>
<feature type="transmembrane region" description="Helical" evidence="5">
    <location>
        <begin position="256"/>
        <end position="274"/>
    </location>
</feature>
<dbReference type="EMBL" id="JAZGQO010000004">
    <property type="protein sequence ID" value="KAK6187549.1"/>
    <property type="molecule type" value="Genomic_DNA"/>
</dbReference>
<evidence type="ECO:0000256" key="4">
    <source>
        <dbReference type="ARBA" id="ARBA00023136"/>
    </source>
</evidence>
<dbReference type="InterPro" id="IPR036719">
    <property type="entry name" value="Neuro-gated_channel_TM_sf"/>
</dbReference>
<keyword evidence="5" id="KW-0732">Signal</keyword>
<keyword evidence="5" id="KW-0406">Ion transport</keyword>
<feature type="chain" id="PRO_5042667193" evidence="5">
    <location>
        <begin position="17"/>
        <end position="386"/>
    </location>
</feature>
<evidence type="ECO:0000256" key="5">
    <source>
        <dbReference type="RuleBase" id="RU000687"/>
    </source>
</evidence>
<evidence type="ECO:0000256" key="2">
    <source>
        <dbReference type="ARBA" id="ARBA00022692"/>
    </source>
</evidence>
<dbReference type="InterPro" id="IPR006201">
    <property type="entry name" value="Neur_channel"/>
</dbReference>
<feature type="domain" description="Neurotransmitter-gated ion-channel ligand-binding" evidence="6">
    <location>
        <begin position="22"/>
        <end position="222"/>
    </location>
</feature>
<evidence type="ECO:0000259" key="7">
    <source>
        <dbReference type="Pfam" id="PF02932"/>
    </source>
</evidence>
<evidence type="ECO:0000256" key="3">
    <source>
        <dbReference type="ARBA" id="ARBA00022989"/>
    </source>
</evidence>
<dbReference type="SUPFAM" id="SSF90112">
    <property type="entry name" value="Neurotransmitter-gated ion-channel transmembrane pore"/>
    <property type="match status" value="1"/>
</dbReference>
<dbReference type="Gene3D" id="2.70.170.10">
    <property type="entry name" value="Neurotransmitter-gated ion-channel ligand-binding domain"/>
    <property type="match status" value="1"/>
</dbReference>
<dbReference type="PRINTS" id="PR00252">
    <property type="entry name" value="NRIONCHANNEL"/>
</dbReference>
<protein>
    <submittedName>
        <fullName evidence="8">Uncharacterized protein</fullName>
    </submittedName>
</protein>
<comment type="similarity">
    <text evidence="5">Belongs to the ligand-gated ion channel (TC 1.A.9) family.</text>
</comment>
<dbReference type="InterPro" id="IPR036734">
    <property type="entry name" value="Neur_chan_lig-bd_sf"/>
</dbReference>
<dbReference type="GO" id="GO:0016020">
    <property type="term" value="C:membrane"/>
    <property type="evidence" value="ECO:0007669"/>
    <property type="project" value="UniProtKB-SubCell"/>
</dbReference>
<dbReference type="InterPro" id="IPR006202">
    <property type="entry name" value="Neur_chan_lig-bd"/>
</dbReference>
<dbReference type="InterPro" id="IPR006029">
    <property type="entry name" value="Neurotrans-gated_channel_TM"/>
</dbReference>
<dbReference type="SUPFAM" id="SSF63712">
    <property type="entry name" value="Nicotinic receptor ligand binding domain-like"/>
    <property type="match status" value="1"/>
</dbReference>
<dbReference type="Pfam" id="PF02931">
    <property type="entry name" value="Neur_chan_LBD"/>
    <property type="match status" value="1"/>
</dbReference>
<dbReference type="Proteomes" id="UP001347796">
    <property type="component" value="Unassembled WGS sequence"/>
</dbReference>
<evidence type="ECO:0000313" key="9">
    <source>
        <dbReference type="Proteomes" id="UP001347796"/>
    </source>
</evidence>
<proteinExistence type="inferred from homology"/>
<reference evidence="8 9" key="1">
    <citation type="submission" date="2024-01" db="EMBL/GenBank/DDBJ databases">
        <title>The genome of the rayed Mediterranean limpet Patella caerulea (Linnaeus, 1758).</title>
        <authorList>
            <person name="Anh-Thu Weber A."/>
            <person name="Halstead-Nussloch G."/>
        </authorList>
    </citation>
    <scope>NUCLEOTIDE SEQUENCE [LARGE SCALE GENOMIC DNA]</scope>
    <source>
        <strain evidence="8">AATW-2023a</strain>
        <tissue evidence="8">Whole specimen</tissue>
    </source>
</reference>
<keyword evidence="9" id="KW-1185">Reference proteome</keyword>
<dbReference type="GO" id="GO:0005230">
    <property type="term" value="F:extracellular ligand-gated monoatomic ion channel activity"/>
    <property type="evidence" value="ECO:0007669"/>
    <property type="project" value="InterPro"/>
</dbReference>
<evidence type="ECO:0000256" key="1">
    <source>
        <dbReference type="ARBA" id="ARBA00004141"/>
    </source>
</evidence>
<comment type="subcellular location">
    <subcellularLocation>
        <location evidence="1">Membrane</location>
        <topology evidence="1">Multi-pass membrane protein</topology>
    </subcellularLocation>
</comment>
<dbReference type="Gene3D" id="1.20.58.390">
    <property type="entry name" value="Neurotransmitter-gated ion-channel transmembrane domain"/>
    <property type="match status" value="1"/>
</dbReference>
<feature type="transmembrane region" description="Helical" evidence="5">
    <location>
        <begin position="286"/>
        <end position="312"/>
    </location>
</feature>